<organism evidence="2 3">
    <name type="scientific">Saccoglossus kowalevskii</name>
    <name type="common">Acorn worm</name>
    <dbReference type="NCBI Taxonomy" id="10224"/>
    <lineage>
        <taxon>Eukaryota</taxon>
        <taxon>Metazoa</taxon>
        <taxon>Hemichordata</taxon>
        <taxon>Enteropneusta</taxon>
        <taxon>Harrimaniidae</taxon>
        <taxon>Saccoglossus</taxon>
    </lineage>
</organism>
<evidence type="ECO:0000313" key="3">
    <source>
        <dbReference type="RefSeq" id="XP_006815262.1"/>
    </source>
</evidence>
<feature type="chain" id="PRO_5046882751" evidence="1">
    <location>
        <begin position="21"/>
        <end position="102"/>
    </location>
</feature>
<accession>A0ABM0M5H1</accession>
<dbReference type="Proteomes" id="UP000694865">
    <property type="component" value="Unplaced"/>
</dbReference>
<evidence type="ECO:0000313" key="2">
    <source>
        <dbReference type="Proteomes" id="UP000694865"/>
    </source>
</evidence>
<gene>
    <name evidence="3" type="primary">LOC102809800</name>
</gene>
<reference evidence="3" key="1">
    <citation type="submission" date="2025-08" db="UniProtKB">
        <authorList>
            <consortium name="RefSeq"/>
        </authorList>
    </citation>
    <scope>IDENTIFICATION</scope>
    <source>
        <tissue evidence="3">Testes</tissue>
    </source>
</reference>
<proteinExistence type="predicted"/>
<feature type="signal peptide" evidence="1">
    <location>
        <begin position="1"/>
        <end position="20"/>
    </location>
</feature>
<dbReference type="RefSeq" id="XP_006815262.1">
    <property type="nucleotide sequence ID" value="XM_006815199.1"/>
</dbReference>
<evidence type="ECO:0000256" key="1">
    <source>
        <dbReference type="SAM" id="SignalP"/>
    </source>
</evidence>
<protein>
    <submittedName>
        <fullName evidence="3">Uncharacterized protein LOC102809800</fullName>
    </submittedName>
</protein>
<keyword evidence="2" id="KW-1185">Reference proteome</keyword>
<dbReference type="GeneID" id="102809800"/>
<sequence>MSHWSLVLLLAAVFVTVAVASPTTELNESKSTAVGKRFTGWRVNCLTKWLECYLRIRVRVIIIIDFEGVVLSHQEFDFPYYIYAELNPDHILTSGLLRGEEQ</sequence>
<name>A0ABM0M5H1_SACKO</name>
<keyword evidence="1" id="KW-0732">Signal</keyword>